<organism evidence="3">
    <name type="scientific">Eucampia antarctica</name>
    <dbReference type="NCBI Taxonomy" id="49252"/>
    <lineage>
        <taxon>Eukaryota</taxon>
        <taxon>Sar</taxon>
        <taxon>Stramenopiles</taxon>
        <taxon>Ochrophyta</taxon>
        <taxon>Bacillariophyta</taxon>
        <taxon>Mediophyceae</taxon>
        <taxon>Biddulphiophycidae</taxon>
        <taxon>Hemiaulales</taxon>
        <taxon>Hemiaulaceae</taxon>
        <taxon>Eucampia</taxon>
    </lineage>
</organism>
<evidence type="ECO:0000256" key="2">
    <source>
        <dbReference type="SAM" id="Phobius"/>
    </source>
</evidence>
<evidence type="ECO:0000256" key="1">
    <source>
        <dbReference type="SAM" id="MobiDB-lite"/>
    </source>
</evidence>
<gene>
    <name evidence="3" type="ORF">EANT1437_LOCUS14893</name>
</gene>
<name>A0A7S2SGI8_9STRA</name>
<keyword evidence="2" id="KW-1133">Transmembrane helix</keyword>
<dbReference type="AlphaFoldDB" id="A0A7S2SGI8"/>
<accession>A0A7S2SGI8</accession>
<feature type="compositionally biased region" description="Basic and acidic residues" evidence="1">
    <location>
        <begin position="153"/>
        <end position="171"/>
    </location>
</feature>
<feature type="compositionally biased region" description="Polar residues" evidence="1">
    <location>
        <begin position="77"/>
        <end position="86"/>
    </location>
</feature>
<keyword evidence="2" id="KW-0472">Membrane</keyword>
<dbReference type="EMBL" id="HBHI01029055">
    <property type="protein sequence ID" value="CAD9699472.1"/>
    <property type="molecule type" value="Transcribed_RNA"/>
</dbReference>
<reference evidence="3" key="1">
    <citation type="submission" date="2021-01" db="EMBL/GenBank/DDBJ databases">
        <authorList>
            <person name="Corre E."/>
            <person name="Pelletier E."/>
            <person name="Niang G."/>
            <person name="Scheremetjew M."/>
            <person name="Finn R."/>
            <person name="Kale V."/>
            <person name="Holt S."/>
            <person name="Cochrane G."/>
            <person name="Meng A."/>
            <person name="Brown T."/>
            <person name="Cohen L."/>
        </authorList>
    </citation>
    <scope>NUCLEOTIDE SEQUENCE</scope>
    <source>
        <strain evidence="3">CCMP1452</strain>
    </source>
</reference>
<feature type="transmembrane region" description="Helical" evidence="2">
    <location>
        <begin position="208"/>
        <end position="225"/>
    </location>
</feature>
<feature type="region of interest" description="Disordered" evidence="1">
    <location>
        <begin position="67"/>
        <end position="94"/>
    </location>
</feature>
<feature type="region of interest" description="Disordered" evidence="1">
    <location>
        <begin position="146"/>
        <end position="171"/>
    </location>
</feature>
<evidence type="ECO:0000313" key="3">
    <source>
        <dbReference type="EMBL" id="CAD9699472.1"/>
    </source>
</evidence>
<protein>
    <submittedName>
        <fullName evidence="3">Uncharacterized protein</fullName>
    </submittedName>
</protein>
<keyword evidence="2" id="KW-0812">Transmembrane</keyword>
<proteinExistence type="predicted"/>
<sequence length="261" mass="29576">MTKEISSQASDTTKFIKIKHDALECAGIYVSSDEHINIPNLSPTSSSLYTFDYNVFPGSDDMKDHIASSCDSEDSTHTMSPQLNDFNHSETQDPPSVELLNLHLSRFLQQQNKSKLQQILTDLTTSESSDQDQSLLRPSQFPLKAAQVENEDSDHKGDISSARKESIVKESNKAKKGKEIISSALSTERSKRVLSKSKVVKKYTLDNFRFVFLFIFSVITFLYGVERTDRHLSILQHDALLVRMEIKTESLEQTYTQLCKD</sequence>